<protein>
    <submittedName>
        <fullName evidence="1">Uncharacterized protein</fullName>
    </submittedName>
</protein>
<evidence type="ECO:0000313" key="2">
    <source>
        <dbReference type="Proteomes" id="UP001234202"/>
    </source>
</evidence>
<dbReference type="EMBL" id="JASBWV010000026">
    <property type="protein sequence ID" value="KAJ9118967.1"/>
    <property type="molecule type" value="Genomic_DNA"/>
</dbReference>
<name>A0ACC2X877_9TREE</name>
<keyword evidence="2" id="KW-1185">Reference proteome</keyword>
<gene>
    <name evidence="1" type="ORF">QFC24_005933</name>
</gene>
<sequence length="473" mass="52087">MLDFHPGYSIGTLTVPLTSLNAQLKTIAKQLGNLADLQGALAAQISELSRQQGSLVETLRQLEEMTTAPELPADIFEVIASHLAGDNALRSLANLNVASRTVHEATNSTLYETVTWDKEDRSWWKRFTVGEGGEKIPRRWKYVKYMLLYAYQDVAMKEDLATAFCSTTGSNINSSQIIPQMFPNIRALLLVPPLQPHRWHLTIYQSVSSSTLFGTILANTPNTSRPACMTEEYDLMPDPHPVLPICPIAFERLDVVVQKGAQVWDDGRGGWWHAYQVNKLRVEIAAATTTDISVMTGSPTEELDAMSLAQLYKLLHTTAQRSSEKAVMSSRMMDWGSEVPSLHVHTETVDEAGVLAETMRLLGLEFPHLASLNTTWTTQTPFPSYKLESILSDLSTTYASLKPKTLPTRSFIEISHAADDKQPPLQAGAGEESLLSGYVSGIDGYDGATEGTSWVVRTAGGTGMSVRSGRMFF</sequence>
<comment type="caution">
    <text evidence="1">The sequence shown here is derived from an EMBL/GenBank/DDBJ whole genome shotgun (WGS) entry which is preliminary data.</text>
</comment>
<reference evidence="1" key="1">
    <citation type="submission" date="2023-04" db="EMBL/GenBank/DDBJ databases">
        <title>Draft Genome sequencing of Naganishia species isolated from polar environments using Oxford Nanopore Technology.</title>
        <authorList>
            <person name="Leo P."/>
            <person name="Venkateswaran K."/>
        </authorList>
    </citation>
    <scope>NUCLEOTIDE SEQUENCE</scope>
    <source>
        <strain evidence="1">DBVPG 5303</strain>
    </source>
</reference>
<proteinExistence type="predicted"/>
<accession>A0ACC2X877</accession>
<organism evidence="1 2">
    <name type="scientific">Naganishia onofrii</name>
    <dbReference type="NCBI Taxonomy" id="1851511"/>
    <lineage>
        <taxon>Eukaryota</taxon>
        <taxon>Fungi</taxon>
        <taxon>Dikarya</taxon>
        <taxon>Basidiomycota</taxon>
        <taxon>Agaricomycotina</taxon>
        <taxon>Tremellomycetes</taxon>
        <taxon>Filobasidiales</taxon>
        <taxon>Filobasidiaceae</taxon>
        <taxon>Naganishia</taxon>
    </lineage>
</organism>
<evidence type="ECO:0000313" key="1">
    <source>
        <dbReference type="EMBL" id="KAJ9118967.1"/>
    </source>
</evidence>
<dbReference type="Proteomes" id="UP001234202">
    <property type="component" value="Unassembled WGS sequence"/>
</dbReference>